<dbReference type="SUPFAM" id="SSF53474">
    <property type="entry name" value="alpha/beta-Hydrolases"/>
    <property type="match status" value="1"/>
</dbReference>
<dbReference type="OMA" id="DLPFQYD"/>
<feature type="domain" description="Dienelactone hydrolase" evidence="8">
    <location>
        <begin position="97"/>
        <end position="316"/>
    </location>
</feature>
<reference evidence="9" key="1">
    <citation type="submission" date="2021-05" db="EMBL/GenBank/DDBJ databases">
        <title>The genome of the haptophyte Pavlova lutheri (Diacronema luteri, Pavlovales) - a model for lipid biosynthesis in eukaryotic algae.</title>
        <authorList>
            <person name="Hulatt C.J."/>
            <person name="Posewitz M.C."/>
        </authorList>
    </citation>
    <scope>NUCLEOTIDE SEQUENCE</scope>
    <source>
        <strain evidence="9">NIVA-4/92</strain>
    </source>
</reference>
<evidence type="ECO:0000256" key="4">
    <source>
        <dbReference type="ARBA" id="ARBA00022490"/>
    </source>
</evidence>
<feature type="chain" id="PRO_5035265839" description="Carboxymethylenebutenolidase homolog" evidence="7">
    <location>
        <begin position="16"/>
        <end position="340"/>
    </location>
</feature>
<protein>
    <recommendedName>
        <fullName evidence="3">Carboxymethylenebutenolidase homolog</fullName>
    </recommendedName>
</protein>
<evidence type="ECO:0000256" key="5">
    <source>
        <dbReference type="ARBA" id="ARBA00022801"/>
    </source>
</evidence>
<evidence type="ECO:0000256" key="2">
    <source>
        <dbReference type="ARBA" id="ARBA00008456"/>
    </source>
</evidence>
<feature type="region of interest" description="Disordered" evidence="6">
    <location>
        <begin position="16"/>
        <end position="76"/>
    </location>
</feature>
<dbReference type="GO" id="GO:0016787">
    <property type="term" value="F:hydrolase activity"/>
    <property type="evidence" value="ECO:0007669"/>
    <property type="project" value="UniProtKB-KW"/>
</dbReference>
<keyword evidence="7" id="KW-0732">Signal</keyword>
<dbReference type="GO" id="GO:0005829">
    <property type="term" value="C:cytosol"/>
    <property type="evidence" value="ECO:0007669"/>
    <property type="project" value="UniProtKB-SubCell"/>
</dbReference>
<sequence>MAAAFVACALACAQACTTPPRPMDGQPLGAGSARRARAPIMPPAVGAPLDDRGGDDDASGWAEGEEWPDDDPAYEPAPLHTEELVLAGSTGRPARAYLTAHKASMAESNKGIVLLTDIFGWAHPSARAAADRLAASCEAFVLVPDLFRGQAWPESKPPSGPEYEAWRTRIALSDVAGDVLGCARYLNSRHGVELLGLAGFCWGGGRALELVAREWVDAHAVVAFYPTRYDVEPVARAMHLPLLAVFGGADTVAGATPSDAAGLESGLARNPRMRQHYFVRSFPERAHAFAHQPRDEPTARDADAALKLAEAWFDKYLHESLIPQPAQDARAAHDEADDGE</sequence>
<comment type="similarity">
    <text evidence="2">Belongs to the dienelactone hydrolase family.</text>
</comment>
<dbReference type="OrthoDB" id="17560at2759"/>
<proteinExistence type="inferred from homology"/>
<keyword evidence="5" id="KW-0378">Hydrolase</keyword>
<organism evidence="9 10">
    <name type="scientific">Diacronema lutheri</name>
    <name type="common">Unicellular marine alga</name>
    <name type="synonym">Monochrysis lutheri</name>
    <dbReference type="NCBI Taxonomy" id="2081491"/>
    <lineage>
        <taxon>Eukaryota</taxon>
        <taxon>Haptista</taxon>
        <taxon>Haptophyta</taxon>
        <taxon>Pavlovophyceae</taxon>
        <taxon>Pavlovales</taxon>
        <taxon>Pavlovaceae</taxon>
        <taxon>Diacronema</taxon>
    </lineage>
</organism>
<dbReference type="Proteomes" id="UP000751190">
    <property type="component" value="Unassembled WGS sequence"/>
</dbReference>
<evidence type="ECO:0000256" key="3">
    <source>
        <dbReference type="ARBA" id="ARBA00014180"/>
    </source>
</evidence>
<evidence type="ECO:0000256" key="1">
    <source>
        <dbReference type="ARBA" id="ARBA00004514"/>
    </source>
</evidence>
<dbReference type="InterPro" id="IPR002925">
    <property type="entry name" value="Dienelactn_hydro"/>
</dbReference>
<dbReference type="PANTHER" id="PTHR46812">
    <property type="entry name" value="CARBOXYMETHYLENEBUTENOLIDASE HOMOLOG"/>
    <property type="match status" value="1"/>
</dbReference>
<dbReference type="InterPro" id="IPR042946">
    <property type="entry name" value="CMBL"/>
</dbReference>
<feature type="compositionally biased region" description="Acidic residues" evidence="6">
    <location>
        <begin position="53"/>
        <end position="73"/>
    </location>
</feature>
<evidence type="ECO:0000313" key="9">
    <source>
        <dbReference type="EMBL" id="KAG8467639.1"/>
    </source>
</evidence>
<keyword evidence="10" id="KW-1185">Reference proteome</keyword>
<dbReference type="Gene3D" id="3.40.50.1820">
    <property type="entry name" value="alpha/beta hydrolase"/>
    <property type="match status" value="1"/>
</dbReference>
<accession>A0A8J5XPH0</accession>
<dbReference type="Pfam" id="PF01738">
    <property type="entry name" value="DLH"/>
    <property type="match status" value="1"/>
</dbReference>
<dbReference type="InterPro" id="IPR029058">
    <property type="entry name" value="AB_hydrolase_fold"/>
</dbReference>
<feature type="signal peptide" evidence="7">
    <location>
        <begin position="1"/>
        <end position="15"/>
    </location>
</feature>
<comment type="subcellular location">
    <subcellularLocation>
        <location evidence="1">Cytoplasm</location>
        <location evidence="1">Cytosol</location>
    </subcellularLocation>
</comment>
<evidence type="ECO:0000256" key="7">
    <source>
        <dbReference type="SAM" id="SignalP"/>
    </source>
</evidence>
<comment type="caution">
    <text evidence="9">The sequence shown here is derived from an EMBL/GenBank/DDBJ whole genome shotgun (WGS) entry which is preliminary data.</text>
</comment>
<dbReference type="PANTHER" id="PTHR46812:SF1">
    <property type="entry name" value="CARBOXYMETHYLENEBUTENOLIDASE HOMOLOG"/>
    <property type="match status" value="1"/>
</dbReference>
<evidence type="ECO:0000259" key="8">
    <source>
        <dbReference type="Pfam" id="PF01738"/>
    </source>
</evidence>
<evidence type="ECO:0000256" key="6">
    <source>
        <dbReference type="SAM" id="MobiDB-lite"/>
    </source>
</evidence>
<name>A0A8J5XPH0_DIALT</name>
<dbReference type="AlphaFoldDB" id="A0A8J5XPH0"/>
<gene>
    <name evidence="9" type="ORF">KFE25_006691</name>
</gene>
<keyword evidence="4" id="KW-0963">Cytoplasm</keyword>
<dbReference type="EMBL" id="JAGTXO010000005">
    <property type="protein sequence ID" value="KAG8467639.1"/>
    <property type="molecule type" value="Genomic_DNA"/>
</dbReference>
<evidence type="ECO:0000313" key="10">
    <source>
        <dbReference type="Proteomes" id="UP000751190"/>
    </source>
</evidence>